<name>A0A2T7SQ02_9ACTN</name>
<comment type="caution">
    <text evidence="4">The sequence shown here is derived from an EMBL/GenBank/DDBJ whole genome shotgun (WGS) entry which is preliminary data.</text>
</comment>
<dbReference type="AlphaFoldDB" id="A0A2T7SQ02"/>
<feature type="domain" description="Glycosyltransferase family 28 N-terminal" evidence="3">
    <location>
        <begin position="3"/>
        <end position="106"/>
    </location>
</feature>
<dbReference type="PANTHER" id="PTHR21015:SF22">
    <property type="entry name" value="GLYCOSYLTRANSFERASE"/>
    <property type="match status" value="1"/>
</dbReference>
<accession>A0A2T7SQ02</accession>
<dbReference type="SUPFAM" id="SSF53756">
    <property type="entry name" value="UDP-Glycosyltransferase/glycogen phosphorylase"/>
    <property type="match status" value="1"/>
</dbReference>
<dbReference type="InterPro" id="IPR004276">
    <property type="entry name" value="GlycoTrans_28_N"/>
</dbReference>
<dbReference type="Proteomes" id="UP000245992">
    <property type="component" value="Unassembled WGS sequence"/>
</dbReference>
<dbReference type="GO" id="GO:0016758">
    <property type="term" value="F:hexosyltransferase activity"/>
    <property type="evidence" value="ECO:0007669"/>
    <property type="project" value="InterPro"/>
</dbReference>
<organism evidence="4 5">
    <name type="scientific">Streptomyces scopuliridis RB72</name>
    <dbReference type="NCBI Taxonomy" id="1440053"/>
    <lineage>
        <taxon>Bacteria</taxon>
        <taxon>Bacillati</taxon>
        <taxon>Actinomycetota</taxon>
        <taxon>Actinomycetes</taxon>
        <taxon>Kitasatosporales</taxon>
        <taxon>Streptomycetaceae</taxon>
        <taxon>Streptomyces</taxon>
    </lineage>
</organism>
<dbReference type="PANTHER" id="PTHR21015">
    <property type="entry name" value="UDP-N-ACETYLGLUCOSAMINE--N-ACETYLMURAMYL-(PENTAPEPTIDE) PYROPHOSPHORYL-UNDECAPRENOL N-ACETYLGLUCOSAMINE TRANSFERASE 1"/>
    <property type="match status" value="1"/>
</dbReference>
<keyword evidence="1" id="KW-0328">Glycosyltransferase</keyword>
<keyword evidence="5" id="KW-1185">Reference proteome</keyword>
<evidence type="ECO:0000256" key="1">
    <source>
        <dbReference type="ARBA" id="ARBA00022676"/>
    </source>
</evidence>
<gene>
    <name evidence="4" type="ORF">Y717_04015</name>
</gene>
<dbReference type="Pfam" id="PF03033">
    <property type="entry name" value="Glyco_transf_28"/>
    <property type="match status" value="1"/>
</dbReference>
<evidence type="ECO:0000256" key="2">
    <source>
        <dbReference type="ARBA" id="ARBA00022679"/>
    </source>
</evidence>
<protein>
    <recommendedName>
        <fullName evidence="3">Glycosyltransferase family 28 N-terminal domain-containing protein</fullName>
    </recommendedName>
</protein>
<reference evidence="4 5" key="1">
    <citation type="submission" date="2013-12" db="EMBL/GenBank/DDBJ databases">
        <title>Annotated genome of Streptomyces scopuliridis.</title>
        <authorList>
            <person name="Olson J.B."/>
        </authorList>
    </citation>
    <scope>NUCLEOTIDE SEQUENCE [LARGE SCALE GENOMIC DNA]</scope>
    <source>
        <strain evidence="4 5">RB72</strain>
    </source>
</reference>
<proteinExistence type="predicted"/>
<dbReference type="STRING" id="1440053.GCA_000718095_06872"/>
<evidence type="ECO:0000313" key="5">
    <source>
        <dbReference type="Proteomes" id="UP000245992"/>
    </source>
</evidence>
<sequence>MLWIGTADGLEARVAPAEGIPFTTVSTGKIRRSSNPLKMVSPANVRDMARVPLGVAQARKIVAEFRPDVVLATGGYVAVPAGLAARMCRRSPVLHEQTVRLGLANRK</sequence>
<dbReference type="GO" id="GO:1901137">
    <property type="term" value="P:carbohydrate derivative biosynthetic process"/>
    <property type="evidence" value="ECO:0007669"/>
    <property type="project" value="UniProtKB-ARBA"/>
</dbReference>
<evidence type="ECO:0000313" key="4">
    <source>
        <dbReference type="EMBL" id="PVE05050.1"/>
    </source>
</evidence>
<dbReference type="GO" id="GO:0005975">
    <property type="term" value="P:carbohydrate metabolic process"/>
    <property type="evidence" value="ECO:0007669"/>
    <property type="project" value="InterPro"/>
</dbReference>
<dbReference type="Gene3D" id="3.40.50.2000">
    <property type="entry name" value="Glycogen Phosphorylase B"/>
    <property type="match status" value="1"/>
</dbReference>
<evidence type="ECO:0000259" key="3">
    <source>
        <dbReference type="Pfam" id="PF03033"/>
    </source>
</evidence>
<dbReference type="EMBL" id="AZSP01000353">
    <property type="protein sequence ID" value="PVE05050.1"/>
    <property type="molecule type" value="Genomic_DNA"/>
</dbReference>
<keyword evidence="2" id="KW-0808">Transferase</keyword>